<feature type="region of interest" description="Disordered" evidence="1">
    <location>
        <begin position="1"/>
        <end position="33"/>
    </location>
</feature>
<feature type="region of interest" description="Disordered" evidence="1">
    <location>
        <begin position="153"/>
        <end position="172"/>
    </location>
</feature>
<dbReference type="EMBL" id="AP005180">
    <property type="protein sequence ID" value="BAD31085.1"/>
    <property type="molecule type" value="Genomic_DNA"/>
</dbReference>
<gene>
    <name evidence="2" type="primary">P0003B09.35</name>
</gene>
<evidence type="ECO:0000256" key="1">
    <source>
        <dbReference type="SAM" id="MobiDB-lite"/>
    </source>
</evidence>
<proteinExistence type="predicted"/>
<feature type="compositionally biased region" description="Low complexity" evidence="1">
    <location>
        <begin position="64"/>
        <end position="79"/>
    </location>
</feature>
<feature type="region of interest" description="Disordered" evidence="1">
    <location>
        <begin position="56"/>
        <end position="116"/>
    </location>
</feature>
<feature type="compositionally biased region" description="Basic and acidic residues" evidence="1">
    <location>
        <begin position="105"/>
        <end position="115"/>
    </location>
</feature>
<accession>Q69RL0</accession>
<feature type="compositionally biased region" description="Basic residues" evidence="1">
    <location>
        <begin position="153"/>
        <end position="162"/>
    </location>
</feature>
<sequence length="172" mass="18945">MAGIRFSNPASLSSPSPPRRSAIPNSPGHVRPSLSLFKLPRRSLSLFPLFASLSRAPHRSRAVRPSAAAFPATPAASSRRYTRRRTAPSPPLGSRGRGPPRPPLLRRDSPPEPHPRRALVSDAMAAAFGWRPRPLALSSLPLTPLLLFVRRFRSSSRRRHRPPSPAVVDRCR</sequence>
<name>Q69RL0_ORYSJ</name>
<evidence type="ECO:0000313" key="2">
    <source>
        <dbReference type="EMBL" id="BAD31085.1"/>
    </source>
</evidence>
<feature type="compositionally biased region" description="Low complexity" evidence="1">
    <location>
        <begin position="7"/>
        <end position="27"/>
    </location>
</feature>
<reference evidence="3" key="1">
    <citation type="journal article" date="2005" name="Nature">
        <title>The map-based sequence of the rice genome.</title>
        <authorList>
            <consortium name="International rice genome sequencing project (IRGSP)"/>
            <person name="Matsumoto T."/>
            <person name="Wu J."/>
            <person name="Kanamori H."/>
            <person name="Katayose Y."/>
            <person name="Fujisawa M."/>
            <person name="Namiki N."/>
            <person name="Mizuno H."/>
            <person name="Yamamoto K."/>
            <person name="Antonio B.A."/>
            <person name="Baba T."/>
            <person name="Sakata K."/>
            <person name="Nagamura Y."/>
            <person name="Aoki H."/>
            <person name="Arikawa K."/>
            <person name="Arita K."/>
            <person name="Bito T."/>
            <person name="Chiden Y."/>
            <person name="Fujitsuka N."/>
            <person name="Fukunaka R."/>
            <person name="Hamada M."/>
            <person name="Harada C."/>
            <person name="Hayashi A."/>
            <person name="Hijishita S."/>
            <person name="Honda M."/>
            <person name="Hosokawa S."/>
            <person name="Ichikawa Y."/>
            <person name="Idonuma A."/>
            <person name="Iijima M."/>
            <person name="Ikeda M."/>
            <person name="Ikeno M."/>
            <person name="Ito K."/>
            <person name="Ito S."/>
            <person name="Ito T."/>
            <person name="Ito Y."/>
            <person name="Ito Y."/>
            <person name="Iwabuchi A."/>
            <person name="Kamiya K."/>
            <person name="Karasawa W."/>
            <person name="Kurita K."/>
            <person name="Katagiri S."/>
            <person name="Kikuta A."/>
            <person name="Kobayashi H."/>
            <person name="Kobayashi N."/>
            <person name="Machita K."/>
            <person name="Maehara T."/>
            <person name="Masukawa M."/>
            <person name="Mizubayashi T."/>
            <person name="Mukai Y."/>
            <person name="Nagasaki H."/>
            <person name="Nagata Y."/>
            <person name="Naito S."/>
            <person name="Nakashima M."/>
            <person name="Nakama Y."/>
            <person name="Nakamichi Y."/>
            <person name="Nakamura M."/>
            <person name="Meguro A."/>
            <person name="Negishi M."/>
            <person name="Ohta I."/>
            <person name="Ohta T."/>
            <person name="Okamoto M."/>
            <person name="Ono N."/>
            <person name="Saji S."/>
            <person name="Sakaguchi M."/>
            <person name="Sakai K."/>
            <person name="Shibata M."/>
            <person name="Shimokawa T."/>
            <person name="Song J."/>
            <person name="Takazaki Y."/>
            <person name="Terasawa K."/>
            <person name="Tsugane M."/>
            <person name="Tsuji K."/>
            <person name="Ueda S."/>
            <person name="Waki K."/>
            <person name="Yamagata H."/>
            <person name="Yamamoto M."/>
            <person name="Yamamoto S."/>
            <person name="Yamane H."/>
            <person name="Yoshiki S."/>
            <person name="Yoshihara R."/>
            <person name="Yukawa K."/>
            <person name="Zhong H."/>
            <person name="Yano M."/>
            <person name="Yuan Q."/>
            <person name="Ouyang S."/>
            <person name="Liu J."/>
            <person name="Jones K.M."/>
            <person name="Gansberger K."/>
            <person name="Moffat K."/>
            <person name="Hill J."/>
            <person name="Bera J."/>
            <person name="Fadrosh D."/>
            <person name="Jin S."/>
            <person name="Johri S."/>
            <person name="Kim M."/>
            <person name="Overton L."/>
            <person name="Reardon M."/>
            <person name="Tsitrin T."/>
            <person name="Vuong H."/>
            <person name="Weaver B."/>
            <person name="Ciecko A."/>
            <person name="Tallon L."/>
            <person name="Jackson J."/>
            <person name="Pai G."/>
            <person name="Aken S.V."/>
            <person name="Utterback T."/>
            <person name="Reidmuller S."/>
            <person name="Feldblyum T."/>
            <person name="Hsiao J."/>
            <person name="Zismann V."/>
            <person name="Iobst S."/>
            <person name="de Vazeille A.R."/>
            <person name="Buell C.R."/>
            <person name="Ying K."/>
            <person name="Li Y."/>
            <person name="Lu T."/>
            <person name="Huang Y."/>
            <person name="Zhao Q."/>
            <person name="Feng Q."/>
            <person name="Zhang L."/>
            <person name="Zhu J."/>
            <person name="Weng Q."/>
            <person name="Mu J."/>
            <person name="Lu Y."/>
            <person name="Fan D."/>
            <person name="Liu Y."/>
            <person name="Guan J."/>
            <person name="Zhang Y."/>
            <person name="Yu S."/>
            <person name="Liu X."/>
            <person name="Zhang Y."/>
            <person name="Hong G."/>
            <person name="Han B."/>
            <person name="Choisne N."/>
            <person name="Demange N."/>
            <person name="Orjeda G."/>
            <person name="Samain S."/>
            <person name="Cattolico L."/>
            <person name="Pelletier E."/>
            <person name="Couloux A."/>
            <person name="Segurens B."/>
            <person name="Wincker P."/>
            <person name="D'Hont A."/>
            <person name="Scarpelli C."/>
            <person name="Weissenbach J."/>
            <person name="Salanoubat M."/>
            <person name="Quetier F."/>
            <person name="Yu Y."/>
            <person name="Kim H.R."/>
            <person name="Rambo T."/>
            <person name="Currie J."/>
            <person name="Collura K."/>
            <person name="Luo M."/>
            <person name="Yang T."/>
            <person name="Ammiraju J.S.S."/>
            <person name="Engler F."/>
            <person name="Soderlund C."/>
            <person name="Wing R.A."/>
            <person name="Palmer L.E."/>
            <person name="de la Bastide M."/>
            <person name="Spiegel L."/>
            <person name="Nascimento L."/>
            <person name="Zutavern T."/>
            <person name="O'Shaughnessy A."/>
            <person name="Dike S."/>
            <person name="Dedhia N."/>
            <person name="Preston R."/>
            <person name="Balija V."/>
            <person name="McCombie W.R."/>
            <person name="Chow T."/>
            <person name="Chen H."/>
            <person name="Chung M."/>
            <person name="Chen C."/>
            <person name="Shaw J."/>
            <person name="Wu H."/>
            <person name="Hsiao K."/>
            <person name="Chao Y."/>
            <person name="Chu M."/>
            <person name="Cheng C."/>
            <person name="Hour A."/>
            <person name="Lee P."/>
            <person name="Lin S."/>
            <person name="Lin Y."/>
            <person name="Liou J."/>
            <person name="Liu S."/>
            <person name="Hsing Y."/>
            <person name="Raghuvanshi S."/>
            <person name="Mohanty A."/>
            <person name="Bharti A.K."/>
            <person name="Gaur A."/>
            <person name="Gupta V."/>
            <person name="Kumar D."/>
            <person name="Ravi V."/>
            <person name="Vij S."/>
            <person name="Kapur A."/>
            <person name="Khurana P."/>
            <person name="Khurana P."/>
            <person name="Khurana J.P."/>
            <person name="Tyagi A.K."/>
            <person name="Gaikwad K."/>
            <person name="Singh A."/>
            <person name="Dalal V."/>
            <person name="Srivastava S."/>
            <person name="Dixit A."/>
            <person name="Pal A.K."/>
            <person name="Ghazi I.A."/>
            <person name="Yadav M."/>
            <person name="Pandit A."/>
            <person name="Bhargava A."/>
            <person name="Sureshbabu K."/>
            <person name="Batra K."/>
            <person name="Sharma T.R."/>
            <person name="Mohapatra T."/>
            <person name="Singh N.K."/>
            <person name="Messing J."/>
            <person name="Nelson A.B."/>
            <person name="Fuks G."/>
            <person name="Kavchok S."/>
            <person name="Keizer G."/>
            <person name="Linton E."/>
            <person name="Llaca V."/>
            <person name="Song R."/>
            <person name="Tanyolac B."/>
            <person name="Young S."/>
            <person name="Ho-Il K."/>
            <person name="Hahn J.H."/>
            <person name="Sangsakoo G."/>
            <person name="Vanavichit A."/>
            <person name="de Mattos Luiz.A.T."/>
            <person name="Zimmer P.D."/>
            <person name="Malone G."/>
            <person name="Dellagostin O."/>
            <person name="de Oliveira A.C."/>
            <person name="Bevan M."/>
            <person name="Bancroft I."/>
            <person name="Minx P."/>
            <person name="Cordum H."/>
            <person name="Wilson R."/>
            <person name="Cheng Z."/>
            <person name="Jin W."/>
            <person name="Jiang J."/>
            <person name="Leong S.A."/>
            <person name="Iwama H."/>
            <person name="Gojobori T."/>
            <person name="Itoh T."/>
            <person name="Niimura Y."/>
            <person name="Fujii Y."/>
            <person name="Habara T."/>
            <person name="Sakai H."/>
            <person name="Sato Y."/>
            <person name="Wilson G."/>
            <person name="Kumar K."/>
            <person name="McCouch S."/>
            <person name="Juretic N."/>
            <person name="Hoen D."/>
            <person name="Wright S."/>
            <person name="Bruskiewich R."/>
            <person name="Bureau T."/>
            <person name="Miyao A."/>
            <person name="Hirochika H."/>
            <person name="Nishikawa T."/>
            <person name="Kadowaki K."/>
            <person name="Sugiura M."/>
            <person name="Burr B."/>
            <person name="Sasaki T."/>
        </authorList>
    </citation>
    <scope>NUCLEOTIDE SEQUENCE [LARGE SCALE GENOMIC DNA]</scope>
    <source>
        <strain evidence="3">cv. Nipponbare</strain>
    </source>
</reference>
<dbReference type="AlphaFoldDB" id="Q69RL0"/>
<evidence type="ECO:0000313" key="3">
    <source>
        <dbReference type="Proteomes" id="UP000000763"/>
    </source>
</evidence>
<dbReference type="Proteomes" id="UP000000763">
    <property type="component" value="Chromosome 7"/>
</dbReference>
<protein>
    <submittedName>
        <fullName evidence="2">Uncharacterized protein</fullName>
    </submittedName>
</protein>
<organism evidence="2 3">
    <name type="scientific">Oryza sativa subsp. japonica</name>
    <name type="common">Rice</name>
    <dbReference type="NCBI Taxonomy" id="39947"/>
    <lineage>
        <taxon>Eukaryota</taxon>
        <taxon>Viridiplantae</taxon>
        <taxon>Streptophyta</taxon>
        <taxon>Embryophyta</taxon>
        <taxon>Tracheophyta</taxon>
        <taxon>Spermatophyta</taxon>
        <taxon>Magnoliopsida</taxon>
        <taxon>Liliopsida</taxon>
        <taxon>Poales</taxon>
        <taxon>Poaceae</taxon>
        <taxon>BOP clade</taxon>
        <taxon>Oryzoideae</taxon>
        <taxon>Oryzeae</taxon>
        <taxon>Oryzinae</taxon>
        <taxon>Oryza</taxon>
        <taxon>Oryza sativa</taxon>
    </lineage>
</organism>
<reference evidence="3" key="2">
    <citation type="journal article" date="2008" name="Nucleic Acids Res.">
        <title>The rice annotation project database (RAP-DB): 2008 update.</title>
        <authorList>
            <consortium name="The rice annotation project (RAP)"/>
        </authorList>
    </citation>
    <scope>GENOME REANNOTATION</scope>
    <source>
        <strain evidence="3">cv. Nipponbare</strain>
    </source>
</reference>